<accession>A0A1M6GU41</accession>
<dbReference type="EMBL" id="FQZB01000006">
    <property type="protein sequence ID" value="SHJ13442.1"/>
    <property type="molecule type" value="Genomic_DNA"/>
</dbReference>
<keyword evidence="2" id="KW-1185">Reference proteome</keyword>
<name>A0A1M6GU41_9CLOT</name>
<evidence type="ECO:0008006" key="3">
    <source>
        <dbReference type="Google" id="ProtNLM"/>
    </source>
</evidence>
<gene>
    <name evidence="1" type="ORF">SAMN02745163_01387</name>
</gene>
<dbReference type="Proteomes" id="UP000184310">
    <property type="component" value="Unassembled WGS sequence"/>
</dbReference>
<reference evidence="1 2" key="1">
    <citation type="submission" date="2016-11" db="EMBL/GenBank/DDBJ databases">
        <authorList>
            <person name="Jaros S."/>
            <person name="Januszkiewicz K."/>
            <person name="Wedrychowicz H."/>
        </authorList>
    </citation>
    <scope>NUCLEOTIDE SEQUENCE [LARGE SCALE GENOMIC DNA]</scope>
    <source>
        <strain evidence="1 2">DSM 21758</strain>
    </source>
</reference>
<evidence type="ECO:0000313" key="2">
    <source>
        <dbReference type="Proteomes" id="UP000184310"/>
    </source>
</evidence>
<organism evidence="1 2">
    <name type="scientific">Clostridium cavendishii DSM 21758</name>
    <dbReference type="NCBI Taxonomy" id="1121302"/>
    <lineage>
        <taxon>Bacteria</taxon>
        <taxon>Bacillati</taxon>
        <taxon>Bacillota</taxon>
        <taxon>Clostridia</taxon>
        <taxon>Eubacteriales</taxon>
        <taxon>Clostridiaceae</taxon>
        <taxon>Clostridium</taxon>
    </lineage>
</organism>
<dbReference type="STRING" id="1121302.SAMN02745163_01387"/>
<evidence type="ECO:0000313" key="1">
    <source>
        <dbReference type="EMBL" id="SHJ13442.1"/>
    </source>
</evidence>
<dbReference type="OrthoDB" id="1957324at2"/>
<sequence length="185" mass="22100">MYIDDFFNYACEAIKEEEDILNQLFEKNQKLYKKEHNGICIMYETTYVYIIFKKLLSKSFDLRVSWEEPYPNARYLHSDIGLFRDNDLVALIEFKIWVQNNDNNIKADIAKLKGVKGIDKYIFIITYGGEHKANIKYLMESNKNEVTIIRTNTDIKTKFFYCKEQRFIDNNITILLMKVKEQEDV</sequence>
<dbReference type="RefSeq" id="WP_072985949.1">
    <property type="nucleotide sequence ID" value="NZ_FQZB01000006.1"/>
</dbReference>
<protein>
    <recommendedName>
        <fullName evidence="3">PD-(D/E)XK nuclease superfamily protein</fullName>
    </recommendedName>
</protein>
<proteinExistence type="predicted"/>
<dbReference type="AlphaFoldDB" id="A0A1M6GU41"/>